<keyword evidence="6" id="KW-0808">Transferase</keyword>
<evidence type="ECO:0000313" key="6">
    <source>
        <dbReference type="EMBL" id="VEB04281.1"/>
    </source>
</evidence>
<feature type="compositionally biased region" description="Basic and acidic residues" evidence="5">
    <location>
        <begin position="61"/>
        <end position="70"/>
    </location>
</feature>
<dbReference type="GO" id="GO:0032259">
    <property type="term" value="P:methylation"/>
    <property type="evidence" value="ECO:0007669"/>
    <property type="project" value="UniProtKB-KW"/>
</dbReference>
<proteinExistence type="inferred from homology"/>
<dbReference type="InterPro" id="IPR050554">
    <property type="entry name" value="Met_Synthase/Corrinoid"/>
</dbReference>
<reference evidence="6 7" key="1">
    <citation type="submission" date="2018-12" db="EMBL/GenBank/DDBJ databases">
        <authorList>
            <consortium name="Pathogen Informatics"/>
        </authorList>
    </citation>
    <scope>NUCLEOTIDE SEQUENCE [LARGE SCALE GENOMIC DNA]</scope>
    <source>
        <strain evidence="6 7">NCTC13635</strain>
    </source>
</reference>
<dbReference type="PANTHER" id="PTHR45833:SF1">
    <property type="entry name" value="METHIONINE SYNTHASE"/>
    <property type="match status" value="1"/>
</dbReference>
<accession>A0A447RWS6</accession>
<comment type="similarity">
    <text evidence="1">Belongs to the vitamin-B12 dependent methionine synthase family.</text>
</comment>
<evidence type="ECO:0000256" key="1">
    <source>
        <dbReference type="ARBA" id="ARBA00010398"/>
    </source>
</evidence>
<protein>
    <submittedName>
        <fullName evidence="6">B12-dependent methionine synthase</fullName>
        <ecNumber evidence="6">2.1.1.13</ecNumber>
    </submittedName>
</protein>
<evidence type="ECO:0000313" key="7">
    <source>
        <dbReference type="Proteomes" id="UP000282433"/>
    </source>
</evidence>
<organism evidence="6 7">
    <name type="scientific">Klebsiella pneumoniae</name>
    <dbReference type="NCBI Taxonomy" id="573"/>
    <lineage>
        <taxon>Bacteria</taxon>
        <taxon>Pseudomonadati</taxon>
        <taxon>Pseudomonadota</taxon>
        <taxon>Gammaproteobacteria</taxon>
        <taxon>Enterobacterales</taxon>
        <taxon>Enterobacteriaceae</taxon>
        <taxon>Klebsiella/Raoultella group</taxon>
        <taxon>Klebsiella</taxon>
        <taxon>Klebsiella pneumoniae complex</taxon>
    </lineage>
</organism>
<dbReference type="EC" id="2.1.1.13" evidence="6"/>
<evidence type="ECO:0000256" key="2">
    <source>
        <dbReference type="ARBA" id="ARBA00022691"/>
    </source>
</evidence>
<dbReference type="Gene3D" id="3.20.20.330">
    <property type="entry name" value="Homocysteine-binding-like domain"/>
    <property type="match status" value="1"/>
</dbReference>
<feature type="region of interest" description="Disordered" evidence="5">
    <location>
        <begin position="60"/>
        <end position="79"/>
    </location>
</feature>
<evidence type="ECO:0000256" key="5">
    <source>
        <dbReference type="SAM" id="MobiDB-lite"/>
    </source>
</evidence>
<name>A0A447RWS6_KLEPN</name>
<dbReference type="GO" id="GO:0005829">
    <property type="term" value="C:cytosol"/>
    <property type="evidence" value="ECO:0007669"/>
    <property type="project" value="TreeGrafter"/>
</dbReference>
<keyword evidence="2" id="KW-0949">S-adenosyl-L-methionine</keyword>
<dbReference type="PANTHER" id="PTHR45833">
    <property type="entry name" value="METHIONINE SYNTHASE"/>
    <property type="match status" value="1"/>
</dbReference>
<evidence type="ECO:0000256" key="4">
    <source>
        <dbReference type="ARBA" id="ARBA00023285"/>
    </source>
</evidence>
<dbReference type="EMBL" id="LR134162">
    <property type="protein sequence ID" value="VEB04281.1"/>
    <property type="molecule type" value="Genomic_DNA"/>
</dbReference>
<dbReference type="GO" id="GO:0046872">
    <property type="term" value="F:metal ion binding"/>
    <property type="evidence" value="ECO:0007669"/>
    <property type="project" value="UniProtKB-KW"/>
</dbReference>
<sequence length="79" mass="9277">MSSKVEQLHQQLKERILVLDGGMGTMIQGYRLSEQDFRGERFADWPCDLKGNNDLLVLSKTRSDPRDPRRLFRGRRGYH</sequence>
<keyword evidence="4" id="KW-0170">Cobalt</keyword>
<dbReference type="GO" id="GO:0046653">
    <property type="term" value="P:tetrahydrofolate metabolic process"/>
    <property type="evidence" value="ECO:0007669"/>
    <property type="project" value="TreeGrafter"/>
</dbReference>
<keyword evidence="3" id="KW-0479">Metal-binding</keyword>
<dbReference type="Proteomes" id="UP000282433">
    <property type="component" value="Chromosome"/>
</dbReference>
<dbReference type="InterPro" id="IPR036589">
    <property type="entry name" value="HCY_dom_sf"/>
</dbReference>
<dbReference type="SUPFAM" id="SSF82282">
    <property type="entry name" value="Homocysteine S-methyltransferase"/>
    <property type="match status" value="1"/>
</dbReference>
<keyword evidence="6" id="KW-0489">Methyltransferase</keyword>
<gene>
    <name evidence="6" type="primary">metH_1</name>
    <name evidence="6" type="ORF">NCTC13635_04307</name>
</gene>
<dbReference type="GO" id="GO:0050667">
    <property type="term" value="P:homocysteine metabolic process"/>
    <property type="evidence" value="ECO:0007669"/>
    <property type="project" value="TreeGrafter"/>
</dbReference>
<dbReference type="AlphaFoldDB" id="A0A447RWS6"/>
<evidence type="ECO:0000256" key="3">
    <source>
        <dbReference type="ARBA" id="ARBA00022723"/>
    </source>
</evidence>
<dbReference type="GO" id="GO:0008705">
    <property type="term" value="F:methionine synthase activity"/>
    <property type="evidence" value="ECO:0007669"/>
    <property type="project" value="UniProtKB-EC"/>
</dbReference>